<evidence type="ECO:0000256" key="1">
    <source>
        <dbReference type="SAM" id="Coils"/>
    </source>
</evidence>
<organism evidence="3 4">
    <name type="scientific">Aequorivita echinoideorum</name>
    <dbReference type="NCBI Taxonomy" id="1549647"/>
    <lineage>
        <taxon>Bacteria</taxon>
        <taxon>Pseudomonadati</taxon>
        <taxon>Bacteroidota</taxon>
        <taxon>Flavobacteriia</taxon>
        <taxon>Flavobacteriales</taxon>
        <taxon>Flavobacteriaceae</taxon>
        <taxon>Aequorivita</taxon>
    </lineage>
</organism>
<gene>
    <name evidence="3" type="ORF">KIV10_05650</name>
</gene>
<evidence type="ECO:0000256" key="2">
    <source>
        <dbReference type="SAM" id="MobiDB-lite"/>
    </source>
</evidence>
<sequence length="997" mass="111682">MANNKSLNLTLKMNGYEVENTLAKIKQELYRVRASVNKVEEGTDDWIKANRKLAFVEQEYKRQIAAQRAFRNEITKTIDVSEKQSKSIFSQAATFAGVTVGATALFDVFKQGFGYVKQFIADSQQMALEAKGVEFAFEQLGERGEEAFKKVRISTRGALSDIDIKKSLVEFDNFNISLEEAGTLFEFLNVRAAQTGKSVDKLRDSLVEGLSKESALRIDNLGISTAKLNEELAKTPNFVQAVANIAKTEIARAGDILDDAGNSQEKWNASLKNFQLFIGKSFSSTSSFFYELGANIAEAITPTETLTDKLEEQQLELFSLESRIMNVNTSNKDRIRLINELKQQYPKLLENIDAEKVSNNELQTAIRKVNEELINKIIIARKQDEIEGKNEKVADKQIANLDRERKLREVMARVLKNNTDIRVNAGLTELENARAVLNILQNKYKGERNIFNQSVRDRNALALAIRNVEFTESKLATEQSRVNSLLSERDQLLQELGIDLQEVTGNSQKEGDASSKAAEKTVAWLREQIAKKKELLELSKSNEEAAPIIKEIDELEARLNAILGVEEKLTQAQKDLATAAAKYASEEKNIDEFLKKIREDRLIDQKSGLDKEIAQIDAKFAAEIEKYKNHTNRLLEIETEWENEISNLKEKKAKENIDKINKLEEENRQMLADQELQREVENADTKLEKEELRIARAQELALRELEILRQAELDKVDDVRNAEELKTAIIKNYGLQEAKIKNEFAKQIAEAKKDEVEITRAAENAKLGLIISSLSTAADAFNQGSAAWKAIKIAETTIATYQNATLAYQAGLEGFPAPANLVIAPIMAGVAVGAGLAQVSKIANTPIAKANKPGRGFARGGFTDNYGTGYIDESGHEVAGVAHVGEYYIPKFMRKEPEIPEIINYLETKRRRKLGLYASGGDVTNSSNNSSSSATFSSSSPDMYLNNQLLQRLLERLDNPVPVEAVTYYGAEAEVKRQEVQKKLDKIKQDSKIKKKK</sequence>
<evidence type="ECO:0000313" key="3">
    <source>
        <dbReference type="EMBL" id="MBT0607661.1"/>
    </source>
</evidence>
<dbReference type="EMBL" id="JAHCTB010000002">
    <property type="protein sequence ID" value="MBT0607661.1"/>
    <property type="molecule type" value="Genomic_DNA"/>
</dbReference>
<evidence type="ECO:0000313" key="4">
    <source>
        <dbReference type="Proteomes" id="UP001297092"/>
    </source>
</evidence>
<keyword evidence="1" id="KW-0175">Coiled coil</keyword>
<dbReference type="RefSeq" id="WP_214112518.1">
    <property type="nucleotide sequence ID" value="NZ_JAHCTB010000002.1"/>
</dbReference>
<comment type="caution">
    <text evidence="3">The sequence shown here is derived from an EMBL/GenBank/DDBJ whole genome shotgun (WGS) entry which is preliminary data.</text>
</comment>
<proteinExistence type="predicted"/>
<feature type="coiled-coil region" evidence="1">
    <location>
        <begin position="970"/>
        <end position="997"/>
    </location>
</feature>
<feature type="coiled-coil region" evidence="1">
    <location>
        <begin position="638"/>
        <end position="755"/>
    </location>
</feature>
<feature type="region of interest" description="Disordered" evidence="2">
    <location>
        <begin position="919"/>
        <end position="940"/>
    </location>
</feature>
<protein>
    <submittedName>
        <fullName evidence="3">Uncharacterized protein</fullName>
    </submittedName>
</protein>
<accession>A0ABS5S388</accession>
<dbReference type="Proteomes" id="UP001297092">
    <property type="component" value="Unassembled WGS sequence"/>
</dbReference>
<keyword evidence="4" id="KW-1185">Reference proteome</keyword>
<reference evidence="3 4" key="1">
    <citation type="submission" date="2021-05" db="EMBL/GenBank/DDBJ databases">
        <title>Aequorivita echinoideorum JCM 30378 genome.</title>
        <authorList>
            <person name="Zhang H."/>
            <person name="Li C."/>
        </authorList>
    </citation>
    <scope>NUCLEOTIDE SEQUENCE [LARGE SCALE GENOMIC DNA]</scope>
    <source>
        <strain evidence="3 4">JCM30378</strain>
    </source>
</reference>
<feature type="compositionally biased region" description="Low complexity" evidence="2">
    <location>
        <begin position="925"/>
        <end position="940"/>
    </location>
</feature>
<feature type="coiled-coil region" evidence="1">
    <location>
        <begin position="569"/>
        <end position="596"/>
    </location>
</feature>
<name>A0ABS5S388_9FLAO</name>